<evidence type="ECO:0000313" key="3">
    <source>
        <dbReference type="Proteomes" id="UP001059971"/>
    </source>
</evidence>
<dbReference type="Pfam" id="PF13532">
    <property type="entry name" value="2OG-FeII_Oxy_2"/>
    <property type="match status" value="1"/>
</dbReference>
<dbReference type="InterPro" id="IPR027450">
    <property type="entry name" value="AlkB-like"/>
</dbReference>
<dbReference type="RefSeq" id="WP_120249873.1">
    <property type="nucleotide sequence ID" value="NZ_AP018817.1"/>
</dbReference>
<reference evidence="2" key="1">
    <citation type="submission" date="2018-07" db="EMBL/GenBank/DDBJ databases">
        <title>Complete genome sequence of Sphingomonas bisphenolicum strain AO1, a bisphenol A degradative bacterium isolated from Japanese farm field.</title>
        <authorList>
            <person name="Murakami M."/>
            <person name="Koh M."/>
            <person name="Koba S."/>
            <person name="Matsumura Y."/>
        </authorList>
    </citation>
    <scope>NUCLEOTIDE SEQUENCE</scope>
    <source>
        <strain evidence="2">AO1</strain>
    </source>
</reference>
<sequence length="201" mass="22722">MSANGQIDLFAPPLLPGLGYGPDLVSAEEEARLIDRINRAPLTPFRFQQWTGKRLTCSYGWSYDFEHGRFGPTDPLPDWLVPLRDRAARFAGLGADSLAQALLIRYDPGAGIGWHKDRPVFEHVVGISLGAHTSMRFRRRTAKGFERRAVRLAPRSIYVMSDEARDDWEHSIAGMDEPRWSITFRSLKPDFQRQVAPLSDG</sequence>
<dbReference type="InterPro" id="IPR005123">
    <property type="entry name" value="Oxoglu/Fe-dep_dioxygenase_dom"/>
</dbReference>
<dbReference type="PROSITE" id="PS51471">
    <property type="entry name" value="FE2OG_OXY"/>
    <property type="match status" value="1"/>
</dbReference>
<dbReference type="PANTHER" id="PTHR12463:SF1">
    <property type="entry name" value="2-OXOGLUTARATE AND FE-DEPENDENT OXYGENASE FAMILY PROTEIN"/>
    <property type="match status" value="1"/>
</dbReference>
<name>A0ABM7FZK2_9SPHN</name>
<feature type="domain" description="Fe2OG dioxygenase" evidence="1">
    <location>
        <begin position="97"/>
        <end position="188"/>
    </location>
</feature>
<protein>
    <submittedName>
        <fullName evidence="2">2OG-Fe(II) oxygenase</fullName>
    </submittedName>
</protein>
<keyword evidence="3" id="KW-1185">Reference proteome</keyword>
<dbReference type="PANTHER" id="PTHR12463">
    <property type="entry name" value="OXYGENASE-RELATED"/>
    <property type="match status" value="1"/>
</dbReference>
<dbReference type="Proteomes" id="UP001059971">
    <property type="component" value="Chromosome 1"/>
</dbReference>
<evidence type="ECO:0000259" key="1">
    <source>
        <dbReference type="PROSITE" id="PS51471"/>
    </source>
</evidence>
<dbReference type="InterPro" id="IPR032857">
    <property type="entry name" value="ALKBH4"/>
</dbReference>
<proteinExistence type="predicted"/>
<dbReference type="InterPro" id="IPR037151">
    <property type="entry name" value="AlkB-like_sf"/>
</dbReference>
<evidence type="ECO:0000313" key="2">
    <source>
        <dbReference type="EMBL" id="BBF70553.1"/>
    </source>
</evidence>
<accession>A0ABM7FZK2</accession>
<gene>
    <name evidence="2" type="ORF">SBA_ch1_27530</name>
</gene>
<organism evidence="2 3">
    <name type="scientific">Sphingomonas bisphenolicum</name>
    <dbReference type="NCBI Taxonomy" id="296544"/>
    <lineage>
        <taxon>Bacteria</taxon>
        <taxon>Pseudomonadati</taxon>
        <taxon>Pseudomonadota</taxon>
        <taxon>Alphaproteobacteria</taxon>
        <taxon>Sphingomonadales</taxon>
        <taxon>Sphingomonadaceae</taxon>
        <taxon>Sphingomonas</taxon>
    </lineage>
</organism>
<dbReference type="Gene3D" id="2.60.120.590">
    <property type="entry name" value="Alpha-ketoglutarate-dependent dioxygenase AlkB-like"/>
    <property type="match status" value="1"/>
</dbReference>
<dbReference type="EMBL" id="AP018817">
    <property type="protein sequence ID" value="BBF70553.1"/>
    <property type="molecule type" value="Genomic_DNA"/>
</dbReference>
<dbReference type="SUPFAM" id="SSF51197">
    <property type="entry name" value="Clavaminate synthase-like"/>
    <property type="match status" value="1"/>
</dbReference>